<proteinExistence type="predicted"/>
<reference evidence="1 2" key="1">
    <citation type="submission" date="2024-06" db="EMBL/GenBank/DDBJ databases">
        <title>Genomic Encyclopedia of Type Strains, Phase V (KMG-V): Genome sequencing to study the core and pangenomes of soil and plant-associated prokaryotes.</title>
        <authorList>
            <person name="Whitman W."/>
        </authorList>
    </citation>
    <scope>NUCLEOTIDE SEQUENCE [LARGE SCALE GENOMIC DNA]</scope>
    <source>
        <strain evidence="1 2">NE40</strain>
    </source>
</reference>
<comment type="caution">
    <text evidence="1">The sequence shown here is derived from an EMBL/GenBank/DDBJ whole genome shotgun (WGS) entry which is preliminary data.</text>
</comment>
<keyword evidence="2" id="KW-1185">Reference proteome</keyword>
<dbReference type="EMBL" id="JBEWTB010000002">
    <property type="protein sequence ID" value="MET4759487.1"/>
    <property type="molecule type" value="Genomic_DNA"/>
</dbReference>
<evidence type="ECO:0000313" key="1">
    <source>
        <dbReference type="EMBL" id="MET4759487.1"/>
    </source>
</evidence>
<organism evidence="1 2">
    <name type="scientific">Endozoicomonas lisbonensis</name>
    <dbReference type="NCBI Taxonomy" id="3120522"/>
    <lineage>
        <taxon>Bacteria</taxon>
        <taxon>Pseudomonadati</taxon>
        <taxon>Pseudomonadota</taxon>
        <taxon>Gammaproteobacteria</taxon>
        <taxon>Oceanospirillales</taxon>
        <taxon>Endozoicomonadaceae</taxon>
        <taxon>Endozoicomonas</taxon>
    </lineage>
</organism>
<gene>
    <name evidence="1" type="ORF">V5J35_004679</name>
</gene>
<dbReference type="Proteomes" id="UP001549366">
    <property type="component" value="Unassembled WGS sequence"/>
</dbReference>
<protein>
    <submittedName>
        <fullName evidence="1">Uncharacterized protein</fullName>
    </submittedName>
</protein>
<accession>A0ABV2SNZ1</accession>
<sequence>MSDGKDFFLLVADGLNFPEAAVLSSFRKNTIKLQAIFKELLIKELLIAVVVHLIGLCCLTNSIRHYASIEYGYFVVAIVQVRLQIQLFVVFV</sequence>
<evidence type="ECO:0000313" key="2">
    <source>
        <dbReference type="Proteomes" id="UP001549366"/>
    </source>
</evidence>
<name>A0ABV2SNZ1_9GAMM</name>